<dbReference type="SMART" id="SM00062">
    <property type="entry name" value="PBPb"/>
    <property type="match status" value="1"/>
</dbReference>
<dbReference type="PANTHER" id="PTHR30085">
    <property type="entry name" value="AMINO ACID ABC TRANSPORTER PERMEASE"/>
    <property type="match status" value="1"/>
</dbReference>
<dbReference type="GO" id="GO:0005576">
    <property type="term" value="C:extracellular region"/>
    <property type="evidence" value="ECO:0007669"/>
    <property type="project" value="TreeGrafter"/>
</dbReference>
<keyword evidence="3" id="KW-0732">Signal</keyword>
<comment type="similarity">
    <text evidence="1">Belongs to the bacterial solute-binding protein 3 family.</text>
</comment>
<dbReference type="PATRIC" id="fig|279113.9.peg.2850"/>
<protein>
    <submittedName>
        <fullName evidence="6">Bacterial extracellular solute-binding s, 3 family protein</fullName>
    </submittedName>
</protein>
<dbReference type="STRING" id="279113.CPter91_2887"/>
<keyword evidence="2" id="KW-0813">Transport</keyword>
<dbReference type="InterPro" id="IPR051455">
    <property type="entry name" value="Bact_solute-bind_prot3"/>
</dbReference>
<dbReference type="SUPFAM" id="SSF53850">
    <property type="entry name" value="Periplasmic binding protein-like II"/>
    <property type="match status" value="1"/>
</dbReference>
<evidence type="ECO:0000313" key="6">
    <source>
        <dbReference type="EMBL" id="AMP05233.1"/>
    </source>
</evidence>
<gene>
    <name evidence="6" type="ORF">CPter91_2887</name>
</gene>
<sequence>MRRDGCQMRFPESRILLFLQRGDSMHTDGFLRAGCSFLGTMLLSSLLFSPEAIAGATLAKIRDTQTITVAYRETTAPFSYLDADKKPIGFTIDLCSKIIEGIRQELKLPQLKVAYLAVTPSTRIKAITSGQADLECGTTTNNAERRKQVAFTVPHFFAGVRMAVRTDSGIKNWINLRGKEVVTTKGTTTVKLLNDRNKVRVLALNLVDGNDHAESFSMLEKGQVAAFVMDDVILYGLRANMTHPEEFAIVGDALSVEPYAIMLTKDDAEFKASVDRQMADMQNDGDFRKIYSKWFMNPIPPRGKSMNMPMGYLLRDSILYPTDKIGD</sequence>
<proteinExistence type="inferred from homology"/>
<dbReference type="EMBL" id="CP013234">
    <property type="protein sequence ID" value="AMP05233.1"/>
    <property type="molecule type" value="Genomic_DNA"/>
</dbReference>
<organism evidence="6 7">
    <name type="scientific">Collimonas pratensis</name>
    <dbReference type="NCBI Taxonomy" id="279113"/>
    <lineage>
        <taxon>Bacteria</taxon>
        <taxon>Pseudomonadati</taxon>
        <taxon>Pseudomonadota</taxon>
        <taxon>Betaproteobacteria</taxon>
        <taxon>Burkholderiales</taxon>
        <taxon>Oxalobacteraceae</taxon>
        <taxon>Collimonas</taxon>
    </lineage>
</organism>
<dbReference type="CDD" id="cd13688">
    <property type="entry name" value="PBP2_GltI_DEBP"/>
    <property type="match status" value="1"/>
</dbReference>
<dbReference type="PANTHER" id="PTHR30085:SF2">
    <property type="entry name" value="GLUTAMATE_ASPARTATE IMPORT SOLUTE-BINDING PROTEIN"/>
    <property type="match status" value="1"/>
</dbReference>
<dbReference type="Gene3D" id="3.40.190.10">
    <property type="entry name" value="Periplasmic binding protein-like II"/>
    <property type="match status" value="2"/>
</dbReference>
<dbReference type="GO" id="GO:0030288">
    <property type="term" value="C:outer membrane-bounded periplasmic space"/>
    <property type="evidence" value="ECO:0007669"/>
    <property type="project" value="TreeGrafter"/>
</dbReference>
<dbReference type="InterPro" id="IPR001638">
    <property type="entry name" value="Solute-binding_3/MltF_N"/>
</dbReference>
<evidence type="ECO:0000256" key="1">
    <source>
        <dbReference type="ARBA" id="ARBA00010333"/>
    </source>
</evidence>
<reference evidence="6 7" key="1">
    <citation type="submission" date="2015-11" db="EMBL/GenBank/DDBJ databases">
        <title>Exploring the genomic traits of fungus-feeding bacterial genus Collimonas.</title>
        <authorList>
            <person name="Song C."/>
            <person name="Schmidt R."/>
            <person name="de Jager V."/>
            <person name="Krzyzanowska D."/>
            <person name="Jongedijk E."/>
            <person name="Cankar K."/>
            <person name="Beekwilder J."/>
            <person name="van Veen A."/>
            <person name="de Boer W."/>
            <person name="van Veen J.A."/>
            <person name="Garbeva P."/>
        </authorList>
    </citation>
    <scope>NUCLEOTIDE SEQUENCE [LARGE SCALE GENOMIC DNA]</scope>
    <source>
        <strain evidence="6 7">Ter91</strain>
    </source>
</reference>
<name>A0A127Q5C8_9BURK</name>
<dbReference type="GO" id="GO:0006865">
    <property type="term" value="P:amino acid transport"/>
    <property type="evidence" value="ECO:0007669"/>
    <property type="project" value="TreeGrafter"/>
</dbReference>
<dbReference type="InterPro" id="IPR001320">
    <property type="entry name" value="Iontro_rcpt_C"/>
</dbReference>
<evidence type="ECO:0000259" key="4">
    <source>
        <dbReference type="SMART" id="SM00062"/>
    </source>
</evidence>
<evidence type="ECO:0000259" key="5">
    <source>
        <dbReference type="SMART" id="SM00079"/>
    </source>
</evidence>
<dbReference type="KEGG" id="cpra:CPter91_2887"/>
<dbReference type="Proteomes" id="UP000074561">
    <property type="component" value="Chromosome"/>
</dbReference>
<evidence type="ECO:0000313" key="7">
    <source>
        <dbReference type="Proteomes" id="UP000074561"/>
    </source>
</evidence>
<dbReference type="GO" id="GO:0016020">
    <property type="term" value="C:membrane"/>
    <property type="evidence" value="ECO:0007669"/>
    <property type="project" value="InterPro"/>
</dbReference>
<dbReference type="Pfam" id="PF00497">
    <property type="entry name" value="SBP_bac_3"/>
    <property type="match status" value="1"/>
</dbReference>
<feature type="domain" description="Solute-binding protein family 3/N-terminal" evidence="4">
    <location>
        <begin position="66"/>
        <end position="298"/>
    </location>
</feature>
<dbReference type="SMART" id="SM00079">
    <property type="entry name" value="PBPe"/>
    <property type="match status" value="1"/>
</dbReference>
<dbReference type="GO" id="GO:0015276">
    <property type="term" value="F:ligand-gated monoatomic ion channel activity"/>
    <property type="evidence" value="ECO:0007669"/>
    <property type="project" value="InterPro"/>
</dbReference>
<evidence type="ECO:0000256" key="3">
    <source>
        <dbReference type="ARBA" id="ARBA00022729"/>
    </source>
</evidence>
<evidence type="ECO:0000256" key="2">
    <source>
        <dbReference type="ARBA" id="ARBA00022448"/>
    </source>
</evidence>
<accession>A0A127Q5C8</accession>
<dbReference type="AlphaFoldDB" id="A0A127Q5C8"/>
<feature type="domain" description="Ionotropic glutamate receptor C-terminal" evidence="5">
    <location>
        <begin position="70"/>
        <end position="297"/>
    </location>
</feature>